<evidence type="ECO:0000313" key="2">
    <source>
        <dbReference type="EMBL" id="MBJ6802477.1"/>
    </source>
</evidence>
<feature type="chain" id="PRO_5045204578" evidence="1">
    <location>
        <begin position="21"/>
        <end position="170"/>
    </location>
</feature>
<accession>A0ABS0YYB1</accession>
<comment type="caution">
    <text evidence="2">The sequence shown here is derived from an EMBL/GenBank/DDBJ whole genome shotgun (WGS) entry which is preliminary data.</text>
</comment>
<proteinExistence type="predicted"/>
<organism evidence="2 3">
    <name type="scientific">Geomonas propionica</name>
    <dbReference type="NCBI Taxonomy" id="2798582"/>
    <lineage>
        <taxon>Bacteria</taxon>
        <taxon>Pseudomonadati</taxon>
        <taxon>Thermodesulfobacteriota</taxon>
        <taxon>Desulfuromonadia</taxon>
        <taxon>Geobacterales</taxon>
        <taxon>Geobacteraceae</taxon>
        <taxon>Geomonas</taxon>
    </lineage>
</organism>
<evidence type="ECO:0000313" key="3">
    <source>
        <dbReference type="Proteomes" id="UP000641025"/>
    </source>
</evidence>
<feature type="signal peptide" evidence="1">
    <location>
        <begin position="1"/>
        <end position="20"/>
    </location>
</feature>
<keyword evidence="3" id="KW-1185">Reference proteome</keyword>
<name>A0ABS0YYB1_9BACT</name>
<dbReference type="EMBL" id="JAEMHK010000019">
    <property type="protein sequence ID" value="MBJ6802477.1"/>
    <property type="molecule type" value="Genomic_DNA"/>
</dbReference>
<evidence type="ECO:0000256" key="1">
    <source>
        <dbReference type="SAM" id="SignalP"/>
    </source>
</evidence>
<sequence length="170" mass="18521">MRTLFAVVLLILFSFASAYASPSPELMMNRASMISPHGDGTAGLGPARPMADVIKDATLPGYPKVKIGEAFGKYGYFKQKQWYETRGAAGNFYVDFRGSSPTGWFDFKGRRAGIAEKGLVLKFVIYPSGEYGIVMASKTVQTKDGKTTAYPIPDIKGVVDAIYANKKLDL</sequence>
<keyword evidence="1" id="KW-0732">Signal</keyword>
<reference evidence="2 3" key="1">
    <citation type="submission" date="2020-12" db="EMBL/GenBank/DDBJ databases">
        <title>Geomonas sp. Red259, isolated from paddy soil.</title>
        <authorList>
            <person name="Xu Z."/>
            <person name="Zhang Z."/>
            <person name="Masuda Y."/>
            <person name="Itoh H."/>
            <person name="Senoo K."/>
        </authorList>
    </citation>
    <scope>NUCLEOTIDE SEQUENCE [LARGE SCALE GENOMIC DNA]</scope>
    <source>
        <strain evidence="2 3">Red259</strain>
    </source>
</reference>
<dbReference type="Proteomes" id="UP000641025">
    <property type="component" value="Unassembled WGS sequence"/>
</dbReference>
<protein>
    <submittedName>
        <fullName evidence="2">Uncharacterized protein</fullName>
    </submittedName>
</protein>
<dbReference type="RefSeq" id="WP_199396947.1">
    <property type="nucleotide sequence ID" value="NZ_JAEMHK010000019.1"/>
</dbReference>
<gene>
    <name evidence="2" type="ORF">JFN90_20300</name>
</gene>